<feature type="transmembrane region" description="Helical" evidence="5">
    <location>
        <begin position="44"/>
        <end position="62"/>
    </location>
</feature>
<name>A0A285PVZ9_9FIRM</name>
<keyword evidence="4 5" id="KW-0472">Membrane</keyword>
<feature type="transmembrane region" description="Helical" evidence="5">
    <location>
        <begin position="130"/>
        <end position="152"/>
    </location>
</feature>
<keyword evidence="8" id="KW-1185">Reference proteome</keyword>
<feature type="transmembrane region" description="Helical" evidence="5">
    <location>
        <begin position="379"/>
        <end position="411"/>
    </location>
</feature>
<dbReference type="Pfam" id="PF00916">
    <property type="entry name" value="Sulfate_transp"/>
    <property type="match status" value="1"/>
</dbReference>
<evidence type="ECO:0000313" key="7">
    <source>
        <dbReference type="EMBL" id="SOB73437.1"/>
    </source>
</evidence>
<dbReference type="PROSITE" id="PS50801">
    <property type="entry name" value="STAS"/>
    <property type="match status" value="1"/>
</dbReference>
<feature type="transmembrane region" description="Helical" evidence="5">
    <location>
        <begin position="323"/>
        <end position="344"/>
    </location>
</feature>
<dbReference type="STRING" id="39488.ERS852450_00640"/>
<dbReference type="RefSeq" id="WP_096241185.1">
    <property type="nucleotide sequence ID" value="NZ_LT907978.1"/>
</dbReference>
<keyword evidence="2 5" id="KW-0812">Transmembrane</keyword>
<dbReference type="InterPro" id="IPR011547">
    <property type="entry name" value="SLC26A/SulP_dom"/>
</dbReference>
<dbReference type="SUPFAM" id="SSF52091">
    <property type="entry name" value="SpoIIaa-like"/>
    <property type="match status" value="1"/>
</dbReference>
<evidence type="ECO:0000256" key="3">
    <source>
        <dbReference type="ARBA" id="ARBA00022989"/>
    </source>
</evidence>
<dbReference type="AlphaFoldDB" id="A0A285PVZ9"/>
<feature type="transmembrane region" description="Helical" evidence="5">
    <location>
        <begin position="172"/>
        <end position="193"/>
    </location>
</feature>
<dbReference type="GO" id="GO:0055085">
    <property type="term" value="P:transmembrane transport"/>
    <property type="evidence" value="ECO:0007669"/>
    <property type="project" value="InterPro"/>
</dbReference>
<feature type="domain" description="STAS" evidence="6">
    <location>
        <begin position="435"/>
        <end position="547"/>
    </location>
</feature>
<dbReference type="InterPro" id="IPR036513">
    <property type="entry name" value="STAS_dom_sf"/>
</dbReference>
<dbReference type="GO" id="GO:0016020">
    <property type="term" value="C:membrane"/>
    <property type="evidence" value="ECO:0007669"/>
    <property type="project" value="UniProtKB-SubCell"/>
</dbReference>
<feature type="transmembrane region" description="Helical" evidence="5">
    <location>
        <begin position="350"/>
        <end position="367"/>
    </location>
</feature>
<dbReference type="EMBL" id="LT907978">
    <property type="protein sequence ID" value="SOB73437.1"/>
    <property type="molecule type" value="Genomic_DNA"/>
</dbReference>
<dbReference type="PANTHER" id="PTHR11814">
    <property type="entry name" value="SULFATE TRANSPORTER"/>
    <property type="match status" value="1"/>
</dbReference>
<feature type="transmembrane region" description="Helical" evidence="5">
    <location>
        <begin position="250"/>
        <end position="267"/>
    </location>
</feature>
<keyword evidence="3 5" id="KW-1133">Transmembrane helix</keyword>
<comment type="subcellular location">
    <subcellularLocation>
        <location evidence="1">Membrane</location>
        <topology evidence="1">Multi-pass membrane protein</topology>
    </subcellularLocation>
</comment>
<feature type="transmembrane region" description="Helical" evidence="5">
    <location>
        <begin position="200"/>
        <end position="219"/>
    </location>
</feature>
<dbReference type="Pfam" id="PF01740">
    <property type="entry name" value="STAS"/>
    <property type="match status" value="1"/>
</dbReference>
<reference evidence="8" key="1">
    <citation type="submission" date="2017-09" db="EMBL/GenBank/DDBJ databases">
        <authorList>
            <person name="Shetty A S."/>
        </authorList>
    </citation>
    <scope>NUCLEOTIDE SEQUENCE [LARGE SCALE GENOMIC DNA]</scope>
</reference>
<evidence type="ECO:0000256" key="5">
    <source>
        <dbReference type="SAM" id="Phobius"/>
    </source>
</evidence>
<dbReference type="Gene3D" id="3.30.750.24">
    <property type="entry name" value="STAS domain"/>
    <property type="match status" value="1"/>
</dbReference>
<dbReference type="InterPro" id="IPR001902">
    <property type="entry name" value="SLC26A/SulP_fam"/>
</dbReference>
<accession>A0A285PVZ9</accession>
<proteinExistence type="predicted"/>
<dbReference type="InterPro" id="IPR002645">
    <property type="entry name" value="STAS_dom"/>
</dbReference>
<evidence type="ECO:0000256" key="2">
    <source>
        <dbReference type="ARBA" id="ARBA00022692"/>
    </source>
</evidence>
<evidence type="ECO:0000259" key="6">
    <source>
        <dbReference type="PROSITE" id="PS50801"/>
    </source>
</evidence>
<evidence type="ECO:0000256" key="1">
    <source>
        <dbReference type="ARBA" id="ARBA00004141"/>
    </source>
</evidence>
<gene>
    <name evidence="7" type="ORF">EHLA_2883</name>
</gene>
<dbReference type="KEGG" id="ehl:EHLA_2883"/>
<sequence>MKISLFPTLKNYKKEYFGKDLTAGIMIAAVSIPISMGYAEVSGLPAVFGLYGSVLPILFFALFSTSPQFIFGVDAAPAAIAGAALASLGIESGSVDALRYIPVIALFVGLWLLLFYFLKAGKLVTFISTPVMGGFISGIALTIILMQIPKIMGGKSGSGELPELLKHLYETALHINWVSVGLGVGALAILIISKKVMPKFPMAVVIMALGMVSTLVFHVDHYGVALLSKVEPGLPKFIIPSVFHVDLKHAAGRGLMIAVVVMAETLLSENNFASKNGYKIDDNKEILACAAGNIISAFTGSCPVNGSISRTSMNEQFGGRTQAVSITAAISMVMVLLFAAGFIGYLPVPVLTAIVISALMNVVEWHLAVRLFKVSRKEFYIFVAACMAVLFLGTIYGVIIGIILSFVAVVIRETNPTRAFLGGIPGRDGFYDLDKNHYAHPIEHTMIYRFNATLFFANSKLFQEDIENNLKEDIKTVIVDAGTITSIDITAADTILMLKQNLEKKGIAFYITEHMQALNTQFRNLGMGGLIEEGCIRRTITAALLDSGLQKPFPLEGIPANLQESLEELREHAGKLPVHKHNTEKIEKLKKALWLHTLPAEEENTLEEFAWAFGEDTVNEIEKRVHRVIANLHHWPEIKEISEKGLSKQMQAWHNLGAIDEDEVLRRMELHLDELSANLEEDKNKQLIFQMIEKRRHHLEIELKQENPEIWEKLVESRENLERRLQKQNPEAAGKLHELEKKLLI</sequence>
<evidence type="ECO:0000313" key="8">
    <source>
        <dbReference type="Proteomes" id="UP000217549"/>
    </source>
</evidence>
<dbReference type="CDD" id="cd07042">
    <property type="entry name" value="STAS_SulP_like_sulfate_transporter"/>
    <property type="match status" value="1"/>
</dbReference>
<protein>
    <submittedName>
        <fullName evidence="7">Sulfate permease family</fullName>
    </submittedName>
</protein>
<feature type="transmembrane region" description="Helical" evidence="5">
    <location>
        <begin position="100"/>
        <end position="118"/>
    </location>
</feature>
<organism evidence="7 8">
    <name type="scientific">Anaerobutyricum hallii</name>
    <dbReference type="NCBI Taxonomy" id="39488"/>
    <lineage>
        <taxon>Bacteria</taxon>
        <taxon>Bacillati</taxon>
        <taxon>Bacillota</taxon>
        <taxon>Clostridia</taxon>
        <taxon>Lachnospirales</taxon>
        <taxon>Lachnospiraceae</taxon>
        <taxon>Anaerobutyricum</taxon>
    </lineage>
</organism>
<feature type="transmembrane region" description="Helical" evidence="5">
    <location>
        <begin position="21"/>
        <end position="38"/>
    </location>
</feature>
<dbReference type="Proteomes" id="UP000217549">
    <property type="component" value="Chromosome I"/>
</dbReference>
<evidence type="ECO:0000256" key="4">
    <source>
        <dbReference type="ARBA" id="ARBA00023136"/>
    </source>
</evidence>
<feature type="transmembrane region" description="Helical" evidence="5">
    <location>
        <begin position="69"/>
        <end position="88"/>
    </location>
</feature>